<reference evidence="1 2" key="1">
    <citation type="journal article" date="2016" name="Biochim. Biophys. Acta">
        <title>Characterization of red-shifted phycobilisomes isolated from the chlorophyll f-containing cyanobacterium Halomicronema hongdechloris.</title>
        <authorList>
            <person name="Li Y."/>
            <person name="Lin Y."/>
            <person name="Garvey C.J."/>
            <person name="Birch D."/>
            <person name="Corkery R.W."/>
            <person name="Loughlin P.C."/>
            <person name="Scheer H."/>
            <person name="Willows R.D."/>
            <person name="Chen M."/>
        </authorList>
    </citation>
    <scope>NUCLEOTIDE SEQUENCE [LARGE SCALE GENOMIC DNA]</scope>
    <source>
        <strain evidence="1 2">C2206</strain>
    </source>
</reference>
<accession>A0A1Z3HNX6</accession>
<gene>
    <name evidence="1" type="ORF">XM38_029520</name>
</gene>
<dbReference type="AlphaFoldDB" id="A0A1Z3HNX6"/>
<dbReference type="EMBL" id="CP021983">
    <property type="protein sequence ID" value="ASC71998.1"/>
    <property type="molecule type" value="Genomic_DNA"/>
</dbReference>
<dbReference type="KEGG" id="hhg:XM38_029520"/>
<proteinExistence type="predicted"/>
<name>A0A1Z3HNX6_9CYAN</name>
<dbReference type="Proteomes" id="UP000191901">
    <property type="component" value="Chromosome"/>
</dbReference>
<sequence length="115" mass="12978">MDVSLVDDPRWETSSHRVVIPCCRFFWAETWVGYVSIPDAAHRDLELFETLNPILQALSQLCFLVKDTGSEAYTAARAAYKSIKTSGKGISLDEVIDNLKQQFQRSRRPATAKAE</sequence>
<protein>
    <submittedName>
        <fullName evidence="1">Uncharacterized protein</fullName>
    </submittedName>
</protein>
<organism evidence="1 2">
    <name type="scientific">Halomicronema hongdechloris C2206</name>
    <dbReference type="NCBI Taxonomy" id="1641165"/>
    <lineage>
        <taxon>Bacteria</taxon>
        <taxon>Bacillati</taxon>
        <taxon>Cyanobacteriota</taxon>
        <taxon>Cyanophyceae</taxon>
        <taxon>Nodosilineales</taxon>
        <taxon>Nodosilineaceae</taxon>
        <taxon>Halomicronema</taxon>
    </lineage>
</organism>
<evidence type="ECO:0000313" key="1">
    <source>
        <dbReference type="EMBL" id="ASC71998.1"/>
    </source>
</evidence>
<keyword evidence="2" id="KW-1185">Reference proteome</keyword>
<evidence type="ECO:0000313" key="2">
    <source>
        <dbReference type="Proteomes" id="UP000191901"/>
    </source>
</evidence>